<keyword evidence="3" id="KW-1185">Reference proteome</keyword>
<feature type="compositionally biased region" description="Polar residues" evidence="1">
    <location>
        <begin position="889"/>
        <end position="902"/>
    </location>
</feature>
<dbReference type="InterPro" id="IPR027417">
    <property type="entry name" value="P-loop_NTPase"/>
</dbReference>
<feature type="region of interest" description="Disordered" evidence="1">
    <location>
        <begin position="596"/>
        <end position="681"/>
    </location>
</feature>
<feature type="compositionally biased region" description="Low complexity" evidence="1">
    <location>
        <begin position="23"/>
        <end position="37"/>
    </location>
</feature>
<dbReference type="GO" id="GO:0005524">
    <property type="term" value="F:ATP binding"/>
    <property type="evidence" value="ECO:0007669"/>
    <property type="project" value="UniProtKB-KW"/>
</dbReference>
<feature type="region of interest" description="Disordered" evidence="1">
    <location>
        <begin position="714"/>
        <end position="902"/>
    </location>
</feature>
<comment type="caution">
    <text evidence="2">The sequence shown here is derived from an EMBL/GenBank/DDBJ whole genome shotgun (WGS) entry which is preliminary data.</text>
</comment>
<feature type="compositionally biased region" description="Basic and acidic residues" evidence="1">
    <location>
        <begin position="1"/>
        <end position="21"/>
    </location>
</feature>
<dbReference type="RefSeq" id="WP_319009560.1">
    <property type="nucleotide sequence ID" value="NZ_JAWJZF010000353.1"/>
</dbReference>
<reference evidence="2 3" key="1">
    <citation type="submission" date="2023-10" db="EMBL/GenBank/DDBJ databases">
        <authorList>
            <person name="Wang X.X."/>
        </authorList>
    </citation>
    <scope>NUCLEOTIDE SEQUENCE [LARGE SCALE GENOMIC DNA]</scope>
    <source>
        <strain evidence="2 3">NBRC 12816</strain>
    </source>
</reference>
<feature type="region of interest" description="Disordered" evidence="1">
    <location>
        <begin position="313"/>
        <end position="335"/>
    </location>
</feature>
<evidence type="ECO:0000313" key="2">
    <source>
        <dbReference type="EMBL" id="MDX2293120.1"/>
    </source>
</evidence>
<name>A0ABU4K5T8_9ACTN</name>
<feature type="compositionally biased region" description="Low complexity" evidence="1">
    <location>
        <begin position="714"/>
        <end position="817"/>
    </location>
</feature>
<feature type="compositionally biased region" description="Low complexity" evidence="1">
    <location>
        <begin position="615"/>
        <end position="628"/>
    </location>
</feature>
<dbReference type="EMBL" id="JAWJZF010000353">
    <property type="protein sequence ID" value="MDX2293120.1"/>
    <property type="molecule type" value="Genomic_DNA"/>
</dbReference>
<protein>
    <submittedName>
        <fullName evidence="2">ATP-binding protein</fullName>
    </submittedName>
</protein>
<dbReference type="Proteomes" id="UP001278571">
    <property type="component" value="Unassembled WGS sequence"/>
</dbReference>
<accession>A0ABU4K5T8</accession>
<proteinExistence type="predicted"/>
<keyword evidence="2" id="KW-0067">ATP-binding</keyword>
<evidence type="ECO:0000313" key="3">
    <source>
        <dbReference type="Proteomes" id="UP001278571"/>
    </source>
</evidence>
<feature type="region of interest" description="Disordered" evidence="1">
    <location>
        <begin position="57"/>
        <end position="101"/>
    </location>
</feature>
<feature type="compositionally biased region" description="Low complexity" evidence="1">
    <location>
        <begin position="825"/>
        <end position="888"/>
    </location>
</feature>
<keyword evidence="2" id="KW-0547">Nucleotide-binding</keyword>
<feature type="region of interest" description="Disordered" evidence="1">
    <location>
        <begin position="1"/>
        <end position="37"/>
    </location>
</feature>
<feature type="compositionally biased region" description="Low complexity" evidence="1">
    <location>
        <begin position="642"/>
        <end position="661"/>
    </location>
</feature>
<sequence length="902" mass="90245">MDPIHRGPDESGHDTAAEDARPAQPTALPERAAAAPARARVTRIVSGGLLLTVNPVDGSEIEACPPGEEPPAARRRTPEERAEAARAATVPAPPGPAAPELPLLEREEQRARLTETLTRGRSARLTGPDGSGRTALLDAVADDCATLAPDGVVRLSGHHRTTGELLHELRTAVLHAPHHRPDPDGLRADLAGIGAVVVVDDLEFGGAALDELLAAAPECAFLLAAAPGVPAPSADAPIEEVALPGLGRAASLALLEAAVGRRLTDEEANWAGDLWFESEGLPLRFVQAGALLRQRDRLRVTPAEFDAFGALEEAFGPSGTGPGTGSTGPAADPYEDPDVELHEVPLPSLGEGAAPAALLASRLSRSAQTTLRFAVALGGELPHHAHLPALVGDTHADAALGELRACGLLTPVGPRYRLAGGVLTQLLAHGYGLDAADRVHTAAQHYAWWAGHPSVGPDRAAAESDALLAALAALVGGTPGGAAGDPSGEAAGSGEAGDGPRATAVALARAAAPAFAAGLHWGAWERALRSGQEAARLAGDVAEEAYFHHELGVLALCAGNLARARAELEASIGLRGVLADKRGTVAGRRALALVADLGRGQEPPQPPLPSRTDSPPRGVPAARAAAPAPAEPPTALLPPVPAAGTGAVTPPAFPAFPDFADQGPTLITRPETTPADEPRRSLKAGILDGTRRNLAAVGAGLLLVAVLGTVVTLGATSGNDDTPTSGTVTTDTTADQGVGDVPGTDDGAPADGEPGEPTETGTPGTSGSPGPTTPGTTPSGSATDPTATGSPSTSTSGEPDPTATSAPGTGTGTTDAPTTPPPGRPTTTRPPSSTTGPKPTSSSPSSSPSSPSTSPDPEPTTTSQPPSPTSTPSETSSSEAPSNSASSTLDGTPTASDTATVS</sequence>
<gene>
    <name evidence="2" type="ORF">R2363_13160</name>
</gene>
<feature type="compositionally biased region" description="Pro residues" evidence="1">
    <location>
        <begin position="629"/>
        <end position="641"/>
    </location>
</feature>
<dbReference type="SUPFAM" id="SSF52540">
    <property type="entry name" value="P-loop containing nucleoside triphosphate hydrolases"/>
    <property type="match status" value="1"/>
</dbReference>
<evidence type="ECO:0000256" key="1">
    <source>
        <dbReference type="SAM" id="MobiDB-lite"/>
    </source>
</evidence>
<organism evidence="2 3">
    <name type="scientific">Streptomyces roseolus</name>
    <dbReference type="NCBI Taxonomy" id="67358"/>
    <lineage>
        <taxon>Bacteria</taxon>
        <taxon>Bacillati</taxon>
        <taxon>Actinomycetota</taxon>
        <taxon>Actinomycetes</taxon>
        <taxon>Kitasatosporales</taxon>
        <taxon>Streptomycetaceae</taxon>
        <taxon>Streptomyces</taxon>
    </lineage>
</organism>